<dbReference type="GO" id="GO:0004662">
    <property type="term" value="F:CAAX-protein geranylgeranyltransferase activity"/>
    <property type="evidence" value="ECO:0007669"/>
    <property type="project" value="TreeGrafter"/>
</dbReference>
<evidence type="ECO:0000256" key="6">
    <source>
        <dbReference type="ARBA" id="ARBA00022737"/>
    </source>
</evidence>
<dbReference type="Pfam" id="PF00432">
    <property type="entry name" value="Prenyltrans"/>
    <property type="match status" value="1"/>
</dbReference>
<comment type="cofactor">
    <cofactor evidence="1">
        <name>Zn(2+)</name>
        <dbReference type="ChEBI" id="CHEBI:29105"/>
    </cofactor>
</comment>
<evidence type="ECO:0000256" key="5">
    <source>
        <dbReference type="ARBA" id="ARBA00022723"/>
    </source>
</evidence>
<name>A0A6A7FZP6_9CRUS</name>
<protein>
    <submittedName>
        <fullName evidence="10">Geranylgeranyl transferase type-1 subunit beta-like</fullName>
    </submittedName>
</protein>
<dbReference type="AlphaFoldDB" id="A0A6A7FZP6"/>
<dbReference type="Gene3D" id="1.50.10.20">
    <property type="match status" value="2"/>
</dbReference>
<dbReference type="GO" id="GO:0046872">
    <property type="term" value="F:metal ion binding"/>
    <property type="evidence" value="ECO:0007669"/>
    <property type="project" value="UniProtKB-KW"/>
</dbReference>
<evidence type="ECO:0000259" key="9">
    <source>
        <dbReference type="Pfam" id="PF00432"/>
    </source>
</evidence>
<keyword evidence="6" id="KW-0677">Repeat</keyword>
<dbReference type="InterPro" id="IPR008930">
    <property type="entry name" value="Terpenoid_cyclase/PrenylTrfase"/>
</dbReference>
<keyword evidence="7" id="KW-0862">Zinc</keyword>
<comment type="similarity">
    <text evidence="2">Belongs to the protein prenyltransferase subunit beta family.</text>
</comment>
<sequence>MEGKQDYIFLKKRHISYLRRSLSILPSSTANYDTSRMTVLFFSLSGLDILHALDDVPEQEIQEIVEWIYSLQLTSEDGYPCGGFRGGHCVTNVAAEATPQDSYNIGHSNKIKQQTSNQYNDHQMSSVCQTNGILSKNSNTELDVRINEGDSSIPQKLLKMCNGNKKKINLSSDTNNAKGLSNTNTVYSKSDGKPPFSNLSSNQEDIHLQFSSVYASQSPLDTGHIAMTYTALASLLLLGDDLARVDKEAVLQHVASLQCPDGSFLSNAGGSENDLRFVYCAAVICHILADSSAINIDAAVTYITDCLGYAGALGQGALQESHGGSTYCGVAALHLLGALKKNSGNVSASKDNDATATNETDNATVTSNVAANDSSAAVAASSYDSEADTELHGLLSPRELDSLVRWLIMRQQDTCDTTPEAVNAREGGLQGRPNKPADTCYTFWVGAALKLLGCEHLLDLNSLLQFVLSTQDPVTGGLAKHSSSGADGLHTYLGLSGMAVLGLLPLQDAMPVDPALNMTCRAVKHLRDLNLRSRR</sequence>
<organism evidence="10">
    <name type="scientific">Hirondellea gigas</name>
    <dbReference type="NCBI Taxonomy" id="1518452"/>
    <lineage>
        <taxon>Eukaryota</taxon>
        <taxon>Metazoa</taxon>
        <taxon>Ecdysozoa</taxon>
        <taxon>Arthropoda</taxon>
        <taxon>Crustacea</taxon>
        <taxon>Multicrustacea</taxon>
        <taxon>Malacostraca</taxon>
        <taxon>Eumalacostraca</taxon>
        <taxon>Peracarida</taxon>
        <taxon>Amphipoda</taxon>
        <taxon>Amphilochidea</taxon>
        <taxon>Lysianassida</taxon>
        <taxon>Lysianassidira</taxon>
        <taxon>Lysianassoidea</taxon>
        <taxon>Lysianassidae</taxon>
        <taxon>Hirondellea</taxon>
    </lineage>
</organism>
<evidence type="ECO:0000256" key="1">
    <source>
        <dbReference type="ARBA" id="ARBA00001947"/>
    </source>
</evidence>
<keyword evidence="5" id="KW-0479">Metal-binding</keyword>
<evidence type="ECO:0000256" key="4">
    <source>
        <dbReference type="ARBA" id="ARBA00022679"/>
    </source>
</evidence>
<evidence type="ECO:0000256" key="8">
    <source>
        <dbReference type="SAM" id="MobiDB-lite"/>
    </source>
</evidence>
<evidence type="ECO:0000256" key="3">
    <source>
        <dbReference type="ARBA" id="ARBA00022602"/>
    </source>
</evidence>
<dbReference type="EMBL" id="IACT01004846">
    <property type="protein sequence ID" value="LAC24021.1"/>
    <property type="molecule type" value="mRNA"/>
</dbReference>
<dbReference type="InterPro" id="IPR045089">
    <property type="entry name" value="PGGT1B-like"/>
</dbReference>
<accession>A0A6A7FZP6</accession>
<dbReference type="InterPro" id="IPR001330">
    <property type="entry name" value="Prenyltrans"/>
</dbReference>
<dbReference type="GO" id="GO:0005953">
    <property type="term" value="C:CAAX-protein geranylgeranyltransferase complex"/>
    <property type="evidence" value="ECO:0007669"/>
    <property type="project" value="TreeGrafter"/>
</dbReference>
<feature type="region of interest" description="Disordered" evidence="8">
    <location>
        <begin position="347"/>
        <end position="367"/>
    </location>
</feature>
<evidence type="ECO:0000256" key="7">
    <source>
        <dbReference type="ARBA" id="ARBA00022833"/>
    </source>
</evidence>
<keyword evidence="4 10" id="KW-0808">Transferase</keyword>
<evidence type="ECO:0000313" key="10">
    <source>
        <dbReference type="EMBL" id="LAC24021.1"/>
    </source>
</evidence>
<feature type="compositionally biased region" description="Low complexity" evidence="8">
    <location>
        <begin position="354"/>
        <end position="367"/>
    </location>
</feature>
<proteinExistence type="evidence at transcript level"/>
<evidence type="ECO:0000256" key="2">
    <source>
        <dbReference type="ARBA" id="ARBA00010497"/>
    </source>
</evidence>
<dbReference type="PANTHER" id="PTHR11774:SF4">
    <property type="entry name" value="GERANYLGERANYL TRANSFERASE TYPE-1 SUBUNIT BETA"/>
    <property type="match status" value="1"/>
</dbReference>
<reference evidence="10" key="1">
    <citation type="submission" date="2017-11" db="EMBL/GenBank/DDBJ databases">
        <title>The sensing device of the deep-sea amphipod.</title>
        <authorList>
            <person name="Kobayashi H."/>
            <person name="Nagahama T."/>
            <person name="Arai W."/>
            <person name="Sasagawa Y."/>
            <person name="Umeda M."/>
            <person name="Hayashi T."/>
            <person name="Nikaido I."/>
            <person name="Watanabe H."/>
            <person name="Oguri K."/>
            <person name="Kitazato H."/>
            <person name="Fujioka K."/>
            <person name="Kido Y."/>
            <person name="Takami H."/>
        </authorList>
    </citation>
    <scope>NUCLEOTIDE SEQUENCE</scope>
    <source>
        <tissue evidence="10">Whole body</tissue>
    </source>
</reference>
<keyword evidence="3" id="KW-0637">Prenyltransferase</keyword>
<dbReference type="SUPFAM" id="SSF48239">
    <property type="entry name" value="Terpenoid cyclases/Protein prenyltransferases"/>
    <property type="match status" value="1"/>
</dbReference>
<dbReference type="PANTHER" id="PTHR11774">
    <property type="entry name" value="GERANYLGERANYL TRANSFERASE TYPE BETA SUBUNIT"/>
    <property type="match status" value="1"/>
</dbReference>
<feature type="domain" description="Prenyltransferase alpha-alpha toroid" evidence="9">
    <location>
        <begin position="9"/>
        <end position="518"/>
    </location>
</feature>